<accession>A0A7C8M516</accession>
<sequence>MSTFVPHQRPDMPNNATTEYTSLRDRTVAYSINYMLDPTRGLPRRASLDYEQSSFAKENNLPPGLLRAFAAVVDTMMSDRHRKNGAIATLPPHFYVTDYSSEDKPSEDYNSYKNVATASTAKGAQATNWYHSYLHGHISADIAKRVVGMDAKAKQQEEEKLWLAHLIHLELPRVTQHSSTSTIRRNKMYLRNLDSWRNEAWPLVVYRTDDMSKYLREESVTAAQLKTAAEIFGPYLMSLAYFPLPESDGKPPQQGFWYKLAWEDSGLASSPLFKVVPETYWQDIPAGTIVGYVPGILRFLTKETETPKSCWIILPNGVYMHPAPSPMHPIFRNRDYLKVDGNVMLGWETMNDVFTGRGVAYRVYAVTSRNVSALEVLTT</sequence>
<evidence type="ECO:0000313" key="2">
    <source>
        <dbReference type="Proteomes" id="UP000481861"/>
    </source>
</evidence>
<comment type="caution">
    <text evidence="1">The sequence shown here is derived from an EMBL/GenBank/DDBJ whole genome shotgun (WGS) entry which is preliminary data.</text>
</comment>
<organism evidence="1 2">
    <name type="scientific">Massariosphaeria phaeospora</name>
    <dbReference type="NCBI Taxonomy" id="100035"/>
    <lineage>
        <taxon>Eukaryota</taxon>
        <taxon>Fungi</taxon>
        <taxon>Dikarya</taxon>
        <taxon>Ascomycota</taxon>
        <taxon>Pezizomycotina</taxon>
        <taxon>Dothideomycetes</taxon>
        <taxon>Pleosporomycetidae</taxon>
        <taxon>Pleosporales</taxon>
        <taxon>Pleosporales incertae sedis</taxon>
        <taxon>Massariosphaeria</taxon>
    </lineage>
</organism>
<dbReference type="AlphaFoldDB" id="A0A7C8M516"/>
<reference evidence="1 2" key="1">
    <citation type="submission" date="2020-01" db="EMBL/GenBank/DDBJ databases">
        <authorList>
            <consortium name="DOE Joint Genome Institute"/>
            <person name="Haridas S."/>
            <person name="Albert R."/>
            <person name="Binder M."/>
            <person name="Bloem J."/>
            <person name="Labutti K."/>
            <person name="Salamov A."/>
            <person name="Andreopoulos B."/>
            <person name="Baker S.E."/>
            <person name="Barry K."/>
            <person name="Bills G."/>
            <person name="Bluhm B.H."/>
            <person name="Cannon C."/>
            <person name="Castanera R."/>
            <person name="Culley D.E."/>
            <person name="Daum C."/>
            <person name="Ezra D."/>
            <person name="Gonzalez J.B."/>
            <person name="Henrissat B."/>
            <person name="Kuo A."/>
            <person name="Liang C."/>
            <person name="Lipzen A."/>
            <person name="Lutzoni F."/>
            <person name="Magnuson J."/>
            <person name="Mondo S."/>
            <person name="Nolan M."/>
            <person name="Ohm R."/>
            <person name="Pangilinan J."/>
            <person name="Park H.-J.H."/>
            <person name="Ramirez L."/>
            <person name="Alfaro M."/>
            <person name="Sun H."/>
            <person name="Tritt A."/>
            <person name="Yoshinaga Y."/>
            <person name="Zwiers L.-H.L."/>
            <person name="Turgeon B.G."/>
            <person name="Goodwin S.B."/>
            <person name="Spatafora J.W."/>
            <person name="Crous P.W."/>
            <person name="Grigoriev I.V."/>
        </authorList>
    </citation>
    <scope>NUCLEOTIDE SEQUENCE [LARGE SCALE GENOMIC DNA]</scope>
    <source>
        <strain evidence="1 2">CBS 611.86</strain>
    </source>
</reference>
<evidence type="ECO:0000313" key="1">
    <source>
        <dbReference type="EMBL" id="KAF2870640.1"/>
    </source>
</evidence>
<name>A0A7C8M516_9PLEO</name>
<keyword evidence="2" id="KW-1185">Reference proteome</keyword>
<gene>
    <name evidence="1" type="ORF">BDV95DRAFT_607790</name>
</gene>
<dbReference type="EMBL" id="JAADJZ010000013">
    <property type="protein sequence ID" value="KAF2870640.1"/>
    <property type="molecule type" value="Genomic_DNA"/>
</dbReference>
<proteinExistence type="predicted"/>
<dbReference type="Proteomes" id="UP000481861">
    <property type="component" value="Unassembled WGS sequence"/>
</dbReference>
<protein>
    <submittedName>
        <fullName evidence="1">Uncharacterized protein</fullName>
    </submittedName>
</protein>